<feature type="domain" description="Gfo/Idh/MocA-like oxidoreductase N-terminal" evidence="1">
    <location>
        <begin position="2"/>
        <end position="121"/>
    </location>
</feature>
<name>A0A5M6CJT3_9BACT</name>
<dbReference type="InterPro" id="IPR055170">
    <property type="entry name" value="GFO_IDH_MocA-like_dom"/>
</dbReference>
<organism evidence="3 4">
    <name type="scientific">Taibaiella lutea</name>
    <dbReference type="NCBI Taxonomy" id="2608001"/>
    <lineage>
        <taxon>Bacteria</taxon>
        <taxon>Pseudomonadati</taxon>
        <taxon>Bacteroidota</taxon>
        <taxon>Chitinophagia</taxon>
        <taxon>Chitinophagales</taxon>
        <taxon>Chitinophagaceae</taxon>
        <taxon>Taibaiella</taxon>
    </lineage>
</organism>
<protein>
    <submittedName>
        <fullName evidence="3">Gfo/Idh/MocA family oxidoreductase</fullName>
    </submittedName>
</protein>
<dbReference type="SUPFAM" id="SSF55347">
    <property type="entry name" value="Glyceraldehyde-3-phosphate dehydrogenase-like, C-terminal domain"/>
    <property type="match status" value="1"/>
</dbReference>
<reference evidence="3 4" key="1">
    <citation type="submission" date="2019-09" db="EMBL/GenBank/DDBJ databases">
        <title>Genome sequence and assembly of Taibaiella sp.</title>
        <authorList>
            <person name="Chhetri G."/>
        </authorList>
    </citation>
    <scope>NUCLEOTIDE SEQUENCE [LARGE SCALE GENOMIC DNA]</scope>
    <source>
        <strain evidence="3 4">KVB11</strain>
    </source>
</reference>
<proteinExistence type="predicted"/>
<comment type="caution">
    <text evidence="3">The sequence shown here is derived from an EMBL/GenBank/DDBJ whole genome shotgun (WGS) entry which is preliminary data.</text>
</comment>
<dbReference type="InterPro" id="IPR036291">
    <property type="entry name" value="NAD(P)-bd_dom_sf"/>
</dbReference>
<dbReference type="EMBL" id="VWSH01000003">
    <property type="protein sequence ID" value="KAA5533369.1"/>
    <property type="molecule type" value="Genomic_DNA"/>
</dbReference>
<dbReference type="AlphaFoldDB" id="A0A5M6CJT3"/>
<dbReference type="PANTHER" id="PTHR43377:SF6">
    <property type="entry name" value="GFO_IDH_MOCA-LIKE OXIDOREDUCTASE N-TERMINAL DOMAIN-CONTAINING PROTEIN"/>
    <property type="match status" value="1"/>
</dbReference>
<dbReference type="InterPro" id="IPR051450">
    <property type="entry name" value="Gfo/Idh/MocA_Oxidoreductases"/>
</dbReference>
<dbReference type="InterPro" id="IPR000683">
    <property type="entry name" value="Gfo/Idh/MocA-like_OxRdtase_N"/>
</dbReference>
<dbReference type="Pfam" id="PF01408">
    <property type="entry name" value="GFO_IDH_MocA"/>
    <property type="match status" value="1"/>
</dbReference>
<dbReference type="RefSeq" id="WP_150033116.1">
    <property type="nucleotide sequence ID" value="NZ_VWSH01000003.1"/>
</dbReference>
<keyword evidence="4" id="KW-1185">Reference proteome</keyword>
<dbReference type="SUPFAM" id="SSF51735">
    <property type="entry name" value="NAD(P)-binding Rossmann-fold domains"/>
    <property type="match status" value="1"/>
</dbReference>
<dbReference type="PANTHER" id="PTHR43377">
    <property type="entry name" value="BILIVERDIN REDUCTASE A"/>
    <property type="match status" value="1"/>
</dbReference>
<dbReference type="GO" id="GO:0000166">
    <property type="term" value="F:nucleotide binding"/>
    <property type="evidence" value="ECO:0007669"/>
    <property type="project" value="InterPro"/>
</dbReference>
<sequence>MINIGIIGYGYWGPNLVRNFNGVDGCSVCCVSDLRENRLEAVQKMYPKINVTTDADAMINDPTVDAIVIATPVHTHFPLAQKALKAGKHVLLEKPMTQSAEEAEILIELSKQTGKVLMVDHTFLYTGAVQKIKSLIETGEIGDLQYFDSTRVNLGLIQHDVNVLWDLAPHDLSILFYLYNEKPYSVQATGVCHTNNDIENIAYLTVNYSTRFIAHFNCSWSSPVKLRNIMIGGDKKMILFDDVEPTEKVKVYAKGFDIKTDEDKRNLLVNYRSGDVYLPHLPNTEALSGMAADFVSAIVKGTKPVSNFETGIEVVRILEAAQKSIKQKGQEIIL</sequence>
<accession>A0A5M6CJT3</accession>
<feature type="domain" description="GFO/IDH/MocA-like oxidoreductase" evidence="2">
    <location>
        <begin position="129"/>
        <end position="238"/>
    </location>
</feature>
<evidence type="ECO:0000259" key="2">
    <source>
        <dbReference type="Pfam" id="PF22725"/>
    </source>
</evidence>
<evidence type="ECO:0000313" key="4">
    <source>
        <dbReference type="Proteomes" id="UP000323632"/>
    </source>
</evidence>
<evidence type="ECO:0000313" key="3">
    <source>
        <dbReference type="EMBL" id="KAA5533369.1"/>
    </source>
</evidence>
<gene>
    <name evidence="3" type="ORF">F0919_12560</name>
</gene>
<evidence type="ECO:0000259" key="1">
    <source>
        <dbReference type="Pfam" id="PF01408"/>
    </source>
</evidence>
<dbReference type="Gene3D" id="3.30.360.10">
    <property type="entry name" value="Dihydrodipicolinate Reductase, domain 2"/>
    <property type="match status" value="1"/>
</dbReference>
<dbReference type="Proteomes" id="UP000323632">
    <property type="component" value="Unassembled WGS sequence"/>
</dbReference>
<dbReference type="Pfam" id="PF22725">
    <property type="entry name" value="GFO_IDH_MocA_C3"/>
    <property type="match status" value="1"/>
</dbReference>
<dbReference type="Gene3D" id="3.40.50.720">
    <property type="entry name" value="NAD(P)-binding Rossmann-like Domain"/>
    <property type="match status" value="1"/>
</dbReference>